<dbReference type="Proteomes" id="UP001487740">
    <property type="component" value="Unassembled WGS sequence"/>
</dbReference>
<evidence type="ECO:0000313" key="2">
    <source>
        <dbReference type="EMBL" id="KAK8373655.1"/>
    </source>
</evidence>
<keyword evidence="3" id="KW-1185">Reference proteome</keyword>
<feature type="compositionally biased region" description="Basic residues" evidence="1">
    <location>
        <begin position="101"/>
        <end position="115"/>
    </location>
</feature>
<name>A0AAW0SE67_SCYPA</name>
<reference evidence="2 3" key="1">
    <citation type="submission" date="2023-03" db="EMBL/GenBank/DDBJ databases">
        <title>High-quality genome of Scylla paramamosain provides insights in environmental adaptation.</title>
        <authorList>
            <person name="Zhang L."/>
        </authorList>
    </citation>
    <scope>NUCLEOTIDE SEQUENCE [LARGE SCALE GENOMIC DNA]</scope>
    <source>
        <strain evidence="2">LZ_2023a</strain>
        <tissue evidence="2">Muscle</tissue>
    </source>
</reference>
<evidence type="ECO:0000313" key="3">
    <source>
        <dbReference type="Proteomes" id="UP001487740"/>
    </source>
</evidence>
<dbReference type="AlphaFoldDB" id="A0AAW0SE67"/>
<gene>
    <name evidence="2" type="ORF">O3P69_009736</name>
</gene>
<accession>A0AAW0SE67</accession>
<feature type="region of interest" description="Disordered" evidence="1">
    <location>
        <begin position="228"/>
        <end position="255"/>
    </location>
</feature>
<evidence type="ECO:0000256" key="1">
    <source>
        <dbReference type="SAM" id="MobiDB-lite"/>
    </source>
</evidence>
<protein>
    <submittedName>
        <fullName evidence="2">Uncharacterized protein</fullName>
    </submittedName>
</protein>
<sequence>MIYFWVTSSLVASPPSEALEGSATMRTRWRTLTSHNRNGFGAGDGFCYYQTDQRGPAVERAGAPAPTQPSAFHGRAGDTPVRALGKRGERAKIAATTQSNPHRHVRPFGSHRRISVPHPTARRMREPCGWIPDDAHSLAALAFRPADGRGEPGAKRDGRTPLSGLLRAPFDAAAFTTPFTNPVPVSHRRTSGLYIDKGSAARGRIWNGSPPPEWGIGTATRWAVTDGTEGKEGRRRHPTAHASLPLSPARNWGASQGPRACRLRAETRAAAATDPLASPHAVTCLACFTDRQWYAGRRKNRGALRQTVLPTPFRSASGF</sequence>
<feature type="region of interest" description="Disordered" evidence="1">
    <location>
        <begin position="94"/>
        <end position="121"/>
    </location>
</feature>
<comment type="caution">
    <text evidence="2">The sequence shown here is derived from an EMBL/GenBank/DDBJ whole genome shotgun (WGS) entry which is preliminary data.</text>
</comment>
<organism evidence="2 3">
    <name type="scientific">Scylla paramamosain</name>
    <name type="common">Mud crab</name>
    <dbReference type="NCBI Taxonomy" id="85552"/>
    <lineage>
        <taxon>Eukaryota</taxon>
        <taxon>Metazoa</taxon>
        <taxon>Ecdysozoa</taxon>
        <taxon>Arthropoda</taxon>
        <taxon>Crustacea</taxon>
        <taxon>Multicrustacea</taxon>
        <taxon>Malacostraca</taxon>
        <taxon>Eumalacostraca</taxon>
        <taxon>Eucarida</taxon>
        <taxon>Decapoda</taxon>
        <taxon>Pleocyemata</taxon>
        <taxon>Brachyura</taxon>
        <taxon>Eubrachyura</taxon>
        <taxon>Portunoidea</taxon>
        <taxon>Portunidae</taxon>
        <taxon>Portuninae</taxon>
        <taxon>Scylla</taxon>
    </lineage>
</organism>
<proteinExistence type="predicted"/>
<dbReference type="EMBL" id="JARAKH010001040">
    <property type="protein sequence ID" value="KAK8373655.1"/>
    <property type="molecule type" value="Genomic_DNA"/>
</dbReference>